<dbReference type="Pfam" id="PF00578">
    <property type="entry name" value="AhpC-TSA"/>
    <property type="match status" value="1"/>
</dbReference>
<dbReference type="PROSITE" id="PS51352">
    <property type="entry name" value="THIOREDOXIN_2"/>
    <property type="match status" value="1"/>
</dbReference>
<reference evidence="5" key="1">
    <citation type="submission" date="2016-09" db="EMBL/GenBank/DDBJ databases">
        <title>Acidihalobacter prosperus F5.</title>
        <authorList>
            <person name="Khaleque H.N."/>
            <person name="Ramsay J.P."/>
            <person name="Kaksonen A.H."/>
            <person name="Boxall N.J."/>
            <person name="Watkin E.L.J."/>
        </authorList>
    </citation>
    <scope>NUCLEOTIDE SEQUENCE [LARGE SCALE GENOMIC DNA]</scope>
    <source>
        <strain evidence="5">F5</strain>
    </source>
</reference>
<name>A0A1D8ISM5_9GAMM</name>
<protein>
    <recommendedName>
        <fullName evidence="3">Thioredoxin domain-containing protein</fullName>
    </recommendedName>
</protein>
<dbReference type="RefSeq" id="WP_070079824.1">
    <property type="nucleotide sequence ID" value="NZ_CP017415.1"/>
</dbReference>
<dbReference type="InterPro" id="IPR050553">
    <property type="entry name" value="Thioredoxin_ResA/DsbE_sf"/>
</dbReference>
<feature type="chain" id="PRO_5009108469" description="Thioredoxin domain-containing protein" evidence="2">
    <location>
        <begin position="30"/>
        <end position="184"/>
    </location>
</feature>
<dbReference type="InterPro" id="IPR013766">
    <property type="entry name" value="Thioredoxin_domain"/>
</dbReference>
<proteinExistence type="predicted"/>
<dbReference type="GO" id="GO:0016209">
    <property type="term" value="F:antioxidant activity"/>
    <property type="evidence" value="ECO:0007669"/>
    <property type="project" value="InterPro"/>
</dbReference>
<keyword evidence="2" id="KW-0732">Signal</keyword>
<sequence>MKSMRIRIADMRLLVALFALLVGSGAACADAFSDLRIIRPHVSLPAPDLDLSDLGGRTTRLSDLRGKIVILNFWATFCAPCREELPSLQRLARRYADKGVVVLAVAEDRGGRAAVAPYLKKNGFTLPVLLDPSGAVRKRYEVRVFPMTYIIGRDGHILGLAIGARDWFGAAARRLLDPLINTPP</sequence>
<evidence type="ECO:0000256" key="1">
    <source>
        <dbReference type="ARBA" id="ARBA00023284"/>
    </source>
</evidence>
<evidence type="ECO:0000256" key="2">
    <source>
        <dbReference type="SAM" id="SignalP"/>
    </source>
</evidence>
<gene>
    <name evidence="4" type="ORF">BI364_02165</name>
</gene>
<feature type="signal peptide" evidence="2">
    <location>
        <begin position="1"/>
        <end position="29"/>
    </location>
</feature>
<dbReference type="GO" id="GO:0015036">
    <property type="term" value="F:disulfide oxidoreductase activity"/>
    <property type="evidence" value="ECO:0007669"/>
    <property type="project" value="UniProtKB-ARBA"/>
</dbReference>
<organism evidence="4 5">
    <name type="scientific">Acidihalobacter yilgarnensis</name>
    <dbReference type="NCBI Taxonomy" id="2819280"/>
    <lineage>
        <taxon>Bacteria</taxon>
        <taxon>Pseudomonadati</taxon>
        <taxon>Pseudomonadota</taxon>
        <taxon>Gammaproteobacteria</taxon>
        <taxon>Chromatiales</taxon>
        <taxon>Ectothiorhodospiraceae</taxon>
        <taxon>Acidihalobacter</taxon>
    </lineage>
</organism>
<dbReference type="SUPFAM" id="SSF52833">
    <property type="entry name" value="Thioredoxin-like"/>
    <property type="match status" value="1"/>
</dbReference>
<dbReference type="KEGG" id="aprs:BI364_02165"/>
<dbReference type="EMBL" id="CP017415">
    <property type="protein sequence ID" value="AOU99476.1"/>
    <property type="molecule type" value="Genomic_DNA"/>
</dbReference>
<dbReference type="Gene3D" id="3.40.30.10">
    <property type="entry name" value="Glutaredoxin"/>
    <property type="match status" value="1"/>
</dbReference>
<dbReference type="AlphaFoldDB" id="A0A1D8ISM5"/>
<dbReference type="CDD" id="cd02966">
    <property type="entry name" value="TlpA_like_family"/>
    <property type="match status" value="1"/>
</dbReference>
<dbReference type="PROSITE" id="PS00194">
    <property type="entry name" value="THIOREDOXIN_1"/>
    <property type="match status" value="1"/>
</dbReference>
<accession>A0A1D8ISM5</accession>
<keyword evidence="1" id="KW-0676">Redox-active center</keyword>
<dbReference type="InterPro" id="IPR036249">
    <property type="entry name" value="Thioredoxin-like_sf"/>
</dbReference>
<dbReference type="InterPro" id="IPR017937">
    <property type="entry name" value="Thioredoxin_CS"/>
</dbReference>
<dbReference type="PROSITE" id="PS51257">
    <property type="entry name" value="PROKAR_LIPOPROTEIN"/>
    <property type="match status" value="1"/>
</dbReference>
<evidence type="ECO:0000313" key="4">
    <source>
        <dbReference type="EMBL" id="AOU99476.1"/>
    </source>
</evidence>
<evidence type="ECO:0000259" key="3">
    <source>
        <dbReference type="PROSITE" id="PS51352"/>
    </source>
</evidence>
<evidence type="ECO:0000313" key="5">
    <source>
        <dbReference type="Proteomes" id="UP000095401"/>
    </source>
</evidence>
<keyword evidence="5" id="KW-1185">Reference proteome</keyword>
<dbReference type="Proteomes" id="UP000095401">
    <property type="component" value="Chromosome"/>
</dbReference>
<dbReference type="PANTHER" id="PTHR42852:SF13">
    <property type="entry name" value="PROTEIN DIPZ"/>
    <property type="match status" value="1"/>
</dbReference>
<feature type="domain" description="Thioredoxin" evidence="3">
    <location>
        <begin position="40"/>
        <end position="181"/>
    </location>
</feature>
<dbReference type="InterPro" id="IPR000866">
    <property type="entry name" value="AhpC/TSA"/>
</dbReference>
<dbReference type="PANTHER" id="PTHR42852">
    <property type="entry name" value="THIOL:DISULFIDE INTERCHANGE PROTEIN DSBE"/>
    <property type="match status" value="1"/>
</dbReference>